<dbReference type="Proteomes" id="UP000249057">
    <property type="component" value="Unassembled WGS sequence"/>
</dbReference>
<dbReference type="EMBL" id="KZ825444">
    <property type="protein sequence ID" value="RAH39627.1"/>
    <property type="molecule type" value="Genomic_DNA"/>
</dbReference>
<sequence length="54" mass="6727">LLKHYNKNYTIHLIKNKLLLFRFIYLFSERELSVFKNILIKILLIKKYIYLKVL</sequence>
<accession>A0ACD1FRL9</accession>
<proteinExistence type="predicted"/>
<feature type="non-terminal residue" evidence="1">
    <location>
        <position position="1"/>
    </location>
</feature>
<name>A0ACD1FRL9_9EURO</name>
<reference evidence="1" key="1">
    <citation type="submission" date="2018-02" db="EMBL/GenBank/DDBJ databases">
        <title>The genomes of Aspergillus section Nigri reveals drivers in fungal speciation.</title>
        <authorList>
            <consortium name="DOE Joint Genome Institute"/>
            <person name="Vesth T.C."/>
            <person name="Nybo J."/>
            <person name="Theobald S."/>
            <person name="Brandl J."/>
            <person name="Frisvad J.C."/>
            <person name="Nielsen K.F."/>
            <person name="Lyhne E.K."/>
            <person name="Kogle M.E."/>
            <person name="Kuo A."/>
            <person name="Riley R."/>
            <person name="Clum A."/>
            <person name="Nolan M."/>
            <person name="Lipzen A."/>
            <person name="Salamov A."/>
            <person name="Henrissat B."/>
            <person name="Wiebenga A."/>
            <person name="De vries R.P."/>
            <person name="Grigoriev I.V."/>
            <person name="Mortensen U.H."/>
            <person name="Andersen M.R."/>
            <person name="Baker S.E."/>
        </authorList>
    </citation>
    <scope>NUCLEOTIDE SEQUENCE</scope>
    <source>
        <strain evidence="1">CBS 621.78</strain>
    </source>
</reference>
<gene>
    <name evidence="1" type="ORF">BO95DRAFT_377599</name>
</gene>
<organism evidence="1 2">
    <name type="scientific">Aspergillus brunneoviolaceus CBS 621.78</name>
    <dbReference type="NCBI Taxonomy" id="1450534"/>
    <lineage>
        <taxon>Eukaryota</taxon>
        <taxon>Fungi</taxon>
        <taxon>Dikarya</taxon>
        <taxon>Ascomycota</taxon>
        <taxon>Pezizomycotina</taxon>
        <taxon>Eurotiomycetes</taxon>
        <taxon>Eurotiomycetidae</taxon>
        <taxon>Eurotiales</taxon>
        <taxon>Aspergillaceae</taxon>
        <taxon>Aspergillus</taxon>
        <taxon>Aspergillus subgen. Circumdati</taxon>
    </lineage>
</organism>
<protein>
    <submittedName>
        <fullName evidence="1">Uncharacterized protein</fullName>
    </submittedName>
</protein>
<evidence type="ECO:0000313" key="1">
    <source>
        <dbReference type="EMBL" id="RAH39627.1"/>
    </source>
</evidence>
<keyword evidence="2" id="KW-1185">Reference proteome</keyword>
<evidence type="ECO:0000313" key="2">
    <source>
        <dbReference type="Proteomes" id="UP000249057"/>
    </source>
</evidence>